<dbReference type="Pfam" id="PF09984">
    <property type="entry name" value="sCache_4"/>
    <property type="match status" value="1"/>
</dbReference>
<dbReference type="InterPro" id="IPR008207">
    <property type="entry name" value="Sig_transdc_His_kin_Hpt_dom"/>
</dbReference>
<dbReference type="PROSITE" id="PS50110">
    <property type="entry name" value="RESPONSE_REGULATORY"/>
    <property type="match status" value="1"/>
</dbReference>
<dbReference type="InterPro" id="IPR019247">
    <property type="entry name" value="Histidine_kinase_BarA_N"/>
</dbReference>
<protein>
    <recommendedName>
        <fullName evidence="3">histidine kinase</fullName>
        <ecNumber evidence="3">2.7.13.3</ecNumber>
    </recommendedName>
</protein>
<evidence type="ECO:0000256" key="6">
    <source>
        <dbReference type="ARBA" id="ARBA00022553"/>
    </source>
</evidence>
<evidence type="ECO:0000256" key="15">
    <source>
        <dbReference type="SAM" id="Coils"/>
    </source>
</evidence>
<keyword evidence="4" id="KW-1003">Cell membrane</keyword>
<dbReference type="Gene3D" id="1.20.120.160">
    <property type="entry name" value="HPT domain"/>
    <property type="match status" value="1"/>
</dbReference>
<evidence type="ECO:0000256" key="11">
    <source>
        <dbReference type="ARBA" id="ARBA00023012"/>
    </source>
</evidence>
<keyword evidence="7 16" id="KW-0812">Transmembrane</keyword>
<gene>
    <name evidence="20" type="primary">barA</name>
    <name evidence="20" type="ORF">PN838_09475</name>
</gene>
<evidence type="ECO:0000256" key="5">
    <source>
        <dbReference type="ARBA" id="ARBA00022519"/>
    </source>
</evidence>
<comment type="catalytic activity">
    <reaction evidence="1">
        <text>ATP + protein L-histidine = ADP + protein N-phospho-L-histidine.</text>
        <dbReference type="EC" id="2.7.13.3"/>
    </reaction>
</comment>
<dbReference type="CDD" id="cd16922">
    <property type="entry name" value="HATPase_EvgS-ArcB-TorS-like"/>
    <property type="match status" value="1"/>
</dbReference>
<evidence type="ECO:0000256" key="3">
    <source>
        <dbReference type="ARBA" id="ARBA00012438"/>
    </source>
</evidence>
<feature type="domain" description="Histidine kinase" evidence="17">
    <location>
        <begin position="299"/>
        <end position="520"/>
    </location>
</feature>
<evidence type="ECO:0000313" key="20">
    <source>
        <dbReference type="EMBL" id="MDC2888962.1"/>
    </source>
</evidence>
<dbReference type="InterPro" id="IPR003661">
    <property type="entry name" value="HisK_dim/P_dom"/>
</dbReference>
<evidence type="ECO:0000259" key="17">
    <source>
        <dbReference type="PROSITE" id="PS50109"/>
    </source>
</evidence>
<feature type="transmembrane region" description="Helical" evidence="16">
    <location>
        <begin position="12"/>
        <end position="32"/>
    </location>
</feature>
<accession>A0ABT5FDF3</accession>
<dbReference type="Pfam" id="PF01627">
    <property type="entry name" value="Hpt"/>
    <property type="match status" value="1"/>
</dbReference>
<feature type="modified residue" description="4-aspartylphosphate" evidence="14">
    <location>
        <position position="721"/>
    </location>
</feature>
<evidence type="ECO:0000313" key="21">
    <source>
        <dbReference type="Proteomes" id="UP001528411"/>
    </source>
</evidence>
<dbReference type="SMART" id="SM00388">
    <property type="entry name" value="HisKA"/>
    <property type="match status" value="1"/>
</dbReference>
<dbReference type="PROSITE" id="PS50109">
    <property type="entry name" value="HIS_KIN"/>
    <property type="match status" value="1"/>
</dbReference>
<sequence length="939" mass="105493">MKELLSLRHWAVMVIVLPSLLVGLCLGGYLTYQRFNELDQNLTERGIYLSEPLSLLCAHSIRLNQQESLATALDMAHRRASPIVRSISVFLPDHQLYISSNYHNDFDKIKLQPSRLIPNNTQVEYGENHIYVRTPIYGQPASEESFLFVTKNGRTLYGYLVVELSRDKALLEQQSSLFFLISLLVISVLFTLLFAFRFIERIVDPIRTLIDALADIIAGKTKTKVKEPMLGEIDTLRMSVNNIGKEIYYANERAEHNISEYTQELQQTVEQLEVQNIQLSMARRDAQNANDVKSQFLANMSHELRTPLNGVLGFTRQLKKTSLNVNQRDFLETIETSAVNLLRIINDILDFSKLDASKMELEDIPFALRDTVNDVMTLLAPNVFDKGLNIYLNIDEKVPDELRGDPDRLKQIIINLLGNAIKFTLSGYVRLDIRYLSVNETGHQLRFTVTDTGVGIDKVGKEKLFAAFGQADSSVTRKFGGTGLGLIICKKLIEAMDGDIHFKSETDKGSQFFFDVYIKDNHLNVAEPLPIKVLTDKHLLYMDSDEQSLNDGLSLLKHFTELKITHCSTEKEFVGLISDKKFDLVLISHHVSPSTVGEMKHLISIARQYCEHVFTVINSISPNLKEAFIGSGATACLSLPINHRKLIGSMAAPYLETTEPDENQGMSFRGMKVLAVDDHDPNLKLLKALLSEMSVQVDTERDGQAAWNLAQKHKYDAIFLDIQMPIMDGITACQKIRESSLNETTPIISVTAHAAPEEQAKILASGFDAFLSKPIDEEMLKQILFEHCPFNESGGTKNGDQIQSANDTSQGLLPFEVGEAPEFAKYPQVDWSLAMQRSAGKYDLAIEMFTMLMRTVPETLTDVKTHIETNDVEQLLPVIHKFHGACCYTGVPNIKLLAETIESGLKRSADIATVEPELYELIDELEKLLAQAEGWSIAV</sequence>
<dbReference type="SMART" id="SM00387">
    <property type="entry name" value="HATPase_c"/>
    <property type="match status" value="1"/>
</dbReference>
<proteinExistence type="predicted"/>
<feature type="transmembrane region" description="Helical" evidence="16">
    <location>
        <begin position="177"/>
        <end position="199"/>
    </location>
</feature>
<reference evidence="20 21" key="1">
    <citation type="submission" date="2023-01" db="EMBL/GenBank/DDBJ databases">
        <title>Psychrosphaera sp. nov., isolated from marine algae.</title>
        <authorList>
            <person name="Bayburt H."/>
            <person name="Choi B.J."/>
            <person name="Kim J.M."/>
            <person name="Choi D.G."/>
            <person name="Jeon C.O."/>
        </authorList>
    </citation>
    <scope>NUCLEOTIDE SEQUENCE [LARGE SCALE GENOMIC DNA]</scope>
    <source>
        <strain evidence="20 21">G1-22</strain>
    </source>
</reference>
<dbReference type="InterPro" id="IPR005467">
    <property type="entry name" value="His_kinase_dom"/>
</dbReference>
<dbReference type="EMBL" id="JAQOMS010000002">
    <property type="protein sequence ID" value="MDC2888962.1"/>
    <property type="molecule type" value="Genomic_DNA"/>
</dbReference>
<dbReference type="SUPFAM" id="SSF47384">
    <property type="entry name" value="Homodimeric domain of signal transducing histidine kinase"/>
    <property type="match status" value="1"/>
</dbReference>
<feature type="modified residue" description="Phosphohistidine" evidence="13">
    <location>
        <position position="880"/>
    </location>
</feature>
<dbReference type="NCBIfam" id="NF008318">
    <property type="entry name" value="PRK11107.1"/>
    <property type="match status" value="1"/>
</dbReference>
<evidence type="ECO:0000256" key="16">
    <source>
        <dbReference type="SAM" id="Phobius"/>
    </source>
</evidence>
<dbReference type="PROSITE" id="PS50894">
    <property type="entry name" value="HPT"/>
    <property type="match status" value="1"/>
</dbReference>
<dbReference type="CDD" id="cd17546">
    <property type="entry name" value="REC_hyHK_CKI1_RcsC-like"/>
    <property type="match status" value="1"/>
</dbReference>
<dbReference type="EC" id="2.7.13.3" evidence="3"/>
<keyword evidence="10 16" id="KW-1133">Transmembrane helix</keyword>
<keyword evidence="6 14" id="KW-0597">Phosphoprotein</keyword>
<evidence type="ECO:0000256" key="13">
    <source>
        <dbReference type="PROSITE-ProRule" id="PRU00110"/>
    </source>
</evidence>
<evidence type="ECO:0000256" key="12">
    <source>
        <dbReference type="ARBA" id="ARBA00023136"/>
    </source>
</evidence>
<feature type="domain" description="Response regulatory" evidence="18">
    <location>
        <begin position="672"/>
        <end position="788"/>
    </location>
</feature>
<dbReference type="InterPro" id="IPR004358">
    <property type="entry name" value="Sig_transdc_His_kin-like_C"/>
</dbReference>
<evidence type="ECO:0000256" key="1">
    <source>
        <dbReference type="ARBA" id="ARBA00000085"/>
    </source>
</evidence>
<evidence type="ECO:0000256" key="14">
    <source>
        <dbReference type="PROSITE-ProRule" id="PRU00169"/>
    </source>
</evidence>
<feature type="coiled-coil region" evidence="15">
    <location>
        <begin position="251"/>
        <end position="289"/>
    </location>
</feature>
<dbReference type="SUPFAM" id="SSF52172">
    <property type="entry name" value="CheY-like"/>
    <property type="match status" value="1"/>
</dbReference>
<evidence type="ECO:0000256" key="8">
    <source>
        <dbReference type="ARBA" id="ARBA00022741"/>
    </source>
</evidence>
<evidence type="ECO:0000259" key="18">
    <source>
        <dbReference type="PROSITE" id="PS50110"/>
    </source>
</evidence>
<dbReference type="Gene3D" id="3.30.565.10">
    <property type="entry name" value="Histidine kinase-like ATPase, C-terminal domain"/>
    <property type="match status" value="1"/>
</dbReference>
<keyword evidence="5" id="KW-0997">Cell inner membrane</keyword>
<dbReference type="Gene3D" id="3.40.50.2300">
    <property type="match status" value="1"/>
</dbReference>
<dbReference type="PANTHER" id="PTHR45339:SF1">
    <property type="entry name" value="HYBRID SIGNAL TRANSDUCTION HISTIDINE KINASE J"/>
    <property type="match status" value="1"/>
</dbReference>
<dbReference type="SUPFAM" id="SSF47226">
    <property type="entry name" value="Histidine-containing phosphotransfer domain, HPT domain"/>
    <property type="match status" value="1"/>
</dbReference>
<dbReference type="Gene3D" id="1.10.287.130">
    <property type="match status" value="1"/>
</dbReference>
<keyword evidence="11" id="KW-0902">Two-component regulatory system</keyword>
<dbReference type="Proteomes" id="UP001528411">
    <property type="component" value="Unassembled WGS sequence"/>
</dbReference>
<evidence type="ECO:0000256" key="7">
    <source>
        <dbReference type="ARBA" id="ARBA00022692"/>
    </source>
</evidence>
<keyword evidence="20" id="KW-0418">Kinase</keyword>
<dbReference type="PANTHER" id="PTHR45339">
    <property type="entry name" value="HYBRID SIGNAL TRANSDUCTION HISTIDINE KINASE J"/>
    <property type="match status" value="1"/>
</dbReference>
<dbReference type="RefSeq" id="WP_272180505.1">
    <property type="nucleotide sequence ID" value="NZ_JAQOMS010000002.1"/>
</dbReference>
<keyword evidence="21" id="KW-1185">Reference proteome</keyword>
<keyword evidence="15" id="KW-0175">Coiled coil</keyword>
<keyword evidence="9" id="KW-0067">ATP-binding</keyword>
<dbReference type="Pfam" id="PF02518">
    <property type="entry name" value="HATPase_c"/>
    <property type="match status" value="1"/>
</dbReference>
<dbReference type="GO" id="GO:0004673">
    <property type="term" value="F:protein histidine kinase activity"/>
    <property type="evidence" value="ECO:0007669"/>
    <property type="project" value="UniProtKB-EC"/>
</dbReference>
<evidence type="ECO:0000256" key="4">
    <source>
        <dbReference type="ARBA" id="ARBA00022475"/>
    </source>
</evidence>
<dbReference type="InterPro" id="IPR036890">
    <property type="entry name" value="HATPase_C_sf"/>
</dbReference>
<feature type="domain" description="HPt" evidence="19">
    <location>
        <begin position="841"/>
        <end position="932"/>
    </location>
</feature>
<dbReference type="InterPro" id="IPR036641">
    <property type="entry name" value="HPT_dom_sf"/>
</dbReference>
<comment type="caution">
    <text evidence="20">The sequence shown here is derived from an EMBL/GenBank/DDBJ whole genome shotgun (WGS) entry which is preliminary data.</text>
</comment>
<keyword evidence="8" id="KW-0547">Nucleotide-binding</keyword>
<dbReference type="InterPro" id="IPR001789">
    <property type="entry name" value="Sig_transdc_resp-reg_receiver"/>
</dbReference>
<dbReference type="InterPro" id="IPR003594">
    <property type="entry name" value="HATPase_dom"/>
</dbReference>
<evidence type="ECO:0000256" key="10">
    <source>
        <dbReference type="ARBA" id="ARBA00022989"/>
    </source>
</evidence>
<evidence type="ECO:0000259" key="19">
    <source>
        <dbReference type="PROSITE" id="PS50894"/>
    </source>
</evidence>
<organism evidence="20 21">
    <name type="scientific">Psychrosphaera algicola</name>
    <dbReference type="NCBI Taxonomy" id="3023714"/>
    <lineage>
        <taxon>Bacteria</taxon>
        <taxon>Pseudomonadati</taxon>
        <taxon>Pseudomonadota</taxon>
        <taxon>Gammaproteobacteria</taxon>
        <taxon>Alteromonadales</taxon>
        <taxon>Pseudoalteromonadaceae</taxon>
        <taxon>Psychrosphaera</taxon>
    </lineage>
</organism>
<dbReference type="InterPro" id="IPR036097">
    <property type="entry name" value="HisK_dim/P_sf"/>
</dbReference>
<keyword evidence="12 16" id="KW-0472">Membrane</keyword>
<dbReference type="InterPro" id="IPR011006">
    <property type="entry name" value="CheY-like_superfamily"/>
</dbReference>
<dbReference type="CDD" id="cd00082">
    <property type="entry name" value="HisKA"/>
    <property type="match status" value="1"/>
</dbReference>
<dbReference type="SMART" id="SM00448">
    <property type="entry name" value="REC"/>
    <property type="match status" value="1"/>
</dbReference>
<keyword evidence="20" id="KW-0808">Transferase</keyword>
<dbReference type="Pfam" id="PF00512">
    <property type="entry name" value="HisKA"/>
    <property type="match status" value="1"/>
</dbReference>
<evidence type="ECO:0000256" key="2">
    <source>
        <dbReference type="ARBA" id="ARBA00004429"/>
    </source>
</evidence>
<name>A0ABT5FDF3_9GAMM</name>
<dbReference type="Pfam" id="PF00072">
    <property type="entry name" value="Response_reg"/>
    <property type="match status" value="1"/>
</dbReference>
<evidence type="ECO:0000256" key="9">
    <source>
        <dbReference type="ARBA" id="ARBA00022840"/>
    </source>
</evidence>
<comment type="subcellular location">
    <subcellularLocation>
        <location evidence="2">Cell inner membrane</location>
        <topology evidence="2">Multi-pass membrane protein</topology>
    </subcellularLocation>
</comment>
<dbReference type="PRINTS" id="PR00344">
    <property type="entry name" value="BCTRLSENSOR"/>
</dbReference>
<dbReference type="SUPFAM" id="SSF55874">
    <property type="entry name" value="ATPase domain of HSP90 chaperone/DNA topoisomerase II/histidine kinase"/>
    <property type="match status" value="1"/>
</dbReference>